<feature type="domain" description="PPM-type phosphatase" evidence="12">
    <location>
        <begin position="33"/>
        <end position="300"/>
    </location>
</feature>
<evidence type="ECO:0000256" key="5">
    <source>
        <dbReference type="ARBA" id="ARBA00022723"/>
    </source>
</evidence>
<proteinExistence type="inferred from homology"/>
<name>A0A4Q9MNR8_9APHY</name>
<dbReference type="AlphaFoldDB" id="A0A4Q9MNR8"/>
<evidence type="ECO:0000256" key="10">
    <source>
        <dbReference type="RuleBase" id="RU003465"/>
    </source>
</evidence>
<keyword evidence="7 10" id="KW-0904">Protein phosphatase</keyword>
<evidence type="ECO:0000256" key="9">
    <source>
        <dbReference type="ARBA" id="ARBA00048832"/>
    </source>
</evidence>
<dbReference type="CDD" id="cd00143">
    <property type="entry name" value="PP2Cc"/>
    <property type="match status" value="1"/>
</dbReference>
<dbReference type="Gene3D" id="3.60.40.10">
    <property type="entry name" value="PPM-type phosphatase domain"/>
    <property type="match status" value="1"/>
</dbReference>
<keyword evidence="6 10" id="KW-0378">Hydrolase</keyword>
<dbReference type="EMBL" id="ML143420">
    <property type="protein sequence ID" value="TBU28588.1"/>
    <property type="molecule type" value="Genomic_DNA"/>
</dbReference>
<evidence type="ECO:0000313" key="13">
    <source>
        <dbReference type="EMBL" id="TBU28588.1"/>
    </source>
</evidence>
<feature type="region of interest" description="Disordered" evidence="11">
    <location>
        <begin position="455"/>
        <end position="558"/>
    </location>
</feature>
<dbReference type="PANTHER" id="PTHR13832">
    <property type="entry name" value="PROTEIN PHOSPHATASE 2C"/>
    <property type="match status" value="1"/>
</dbReference>
<keyword evidence="5" id="KW-0479">Metal-binding</keyword>
<dbReference type="InterPro" id="IPR000222">
    <property type="entry name" value="PP2C_BS"/>
</dbReference>
<dbReference type="PANTHER" id="PTHR13832:SF565">
    <property type="entry name" value="AT28366P-RELATED"/>
    <property type="match status" value="1"/>
</dbReference>
<dbReference type="PROSITE" id="PS51746">
    <property type="entry name" value="PPM_2"/>
    <property type="match status" value="1"/>
</dbReference>
<evidence type="ECO:0000256" key="11">
    <source>
        <dbReference type="SAM" id="MobiDB-lite"/>
    </source>
</evidence>
<evidence type="ECO:0000256" key="8">
    <source>
        <dbReference type="ARBA" id="ARBA00023211"/>
    </source>
</evidence>
<dbReference type="GO" id="GO:0046872">
    <property type="term" value="F:metal ion binding"/>
    <property type="evidence" value="ECO:0007669"/>
    <property type="project" value="UniProtKB-KW"/>
</dbReference>
<feature type="compositionally biased region" description="Basic and acidic residues" evidence="11">
    <location>
        <begin position="464"/>
        <end position="486"/>
    </location>
</feature>
<dbReference type="EC" id="3.1.3.16" evidence="4"/>
<sequence>MLELGHVRRTLRPFSSAAATDKVTEQGANDKYHYGVSEMQGWRITMEDAHTALLNLEEDAPDGNTFFAVYDGHGGSAVARYAGQNLHKRLVQDEAYKKGELKESLKNAFLGTDEDIRSNPEFSRDASGATAVAALLTKDGKIYVANAGDSRSVICVRGEAKQLSYDHKPQNEKEKSRIQAAGGYIEYGRVNGNLALARALGDFDYKKNASIGPEAQIITSDPDIIEHQITSEDEFLIIACDGIWDCLSSQQAVNVVRLLISQGRRLPQICEEICELCLAPDTTTGAGIGCDNMTIMIVAILNGKTQDEWYNWVTERVKNKYGYQTPETLPQLYSTSRLMSFKVKREAYEQRQRERREREDRERANYIPVNDTTTTSLFGGFANILGGDGSLILHAAPDDDDDDSDDDDIESHGINARSLLSSAGFGRPIQLDMTKSLREQLQELDDMGAFNEHDVDMDDLHDEDGEHEHDRDGHGETEGEGGHASDPESPTYTYNGASSGSSTTLGSRGGETPPPPPTPPNGDATPAQLKHLPPDSEAPSAALKAEGFLDSSESPLKV</sequence>
<evidence type="ECO:0000256" key="3">
    <source>
        <dbReference type="ARBA" id="ARBA00006702"/>
    </source>
</evidence>
<dbReference type="InterPro" id="IPR036457">
    <property type="entry name" value="PPM-type-like_dom_sf"/>
</dbReference>
<feature type="compositionally biased region" description="Low complexity" evidence="11">
    <location>
        <begin position="496"/>
        <end position="506"/>
    </location>
</feature>
<comment type="catalytic activity">
    <reaction evidence="9">
        <text>O-phospho-L-threonyl-[protein] + H2O = L-threonyl-[protein] + phosphate</text>
        <dbReference type="Rhea" id="RHEA:47004"/>
        <dbReference type="Rhea" id="RHEA-COMP:11060"/>
        <dbReference type="Rhea" id="RHEA-COMP:11605"/>
        <dbReference type="ChEBI" id="CHEBI:15377"/>
        <dbReference type="ChEBI" id="CHEBI:30013"/>
        <dbReference type="ChEBI" id="CHEBI:43474"/>
        <dbReference type="ChEBI" id="CHEBI:61977"/>
        <dbReference type="EC" id="3.1.3.16"/>
    </reaction>
    <physiologicalReaction direction="left-to-right" evidence="9">
        <dbReference type="Rhea" id="RHEA:47005"/>
    </physiologicalReaction>
</comment>
<organism evidence="13">
    <name type="scientific">Dichomitus squalens</name>
    <dbReference type="NCBI Taxonomy" id="114155"/>
    <lineage>
        <taxon>Eukaryota</taxon>
        <taxon>Fungi</taxon>
        <taxon>Dikarya</taxon>
        <taxon>Basidiomycota</taxon>
        <taxon>Agaricomycotina</taxon>
        <taxon>Agaricomycetes</taxon>
        <taxon>Polyporales</taxon>
        <taxon>Polyporaceae</taxon>
        <taxon>Dichomitus</taxon>
    </lineage>
</organism>
<evidence type="ECO:0000259" key="12">
    <source>
        <dbReference type="PROSITE" id="PS51746"/>
    </source>
</evidence>
<protein>
    <recommendedName>
        <fullName evidence="4">protein-serine/threonine phosphatase</fullName>
        <ecNumber evidence="4">3.1.3.16</ecNumber>
    </recommendedName>
</protein>
<gene>
    <name evidence="13" type="ORF">BD311DRAFT_317868</name>
</gene>
<dbReference type="InterPro" id="IPR001932">
    <property type="entry name" value="PPM-type_phosphatase-like_dom"/>
</dbReference>
<comment type="similarity">
    <text evidence="3 10">Belongs to the PP2C family.</text>
</comment>
<evidence type="ECO:0000256" key="6">
    <source>
        <dbReference type="ARBA" id="ARBA00022801"/>
    </source>
</evidence>
<comment type="cofactor">
    <cofactor evidence="2">
        <name>Mg(2+)</name>
        <dbReference type="ChEBI" id="CHEBI:18420"/>
    </cofactor>
</comment>
<evidence type="ECO:0000256" key="1">
    <source>
        <dbReference type="ARBA" id="ARBA00001936"/>
    </source>
</evidence>
<dbReference type="InterPro" id="IPR015655">
    <property type="entry name" value="PP2C"/>
</dbReference>
<comment type="cofactor">
    <cofactor evidence="1">
        <name>Mn(2+)</name>
        <dbReference type="ChEBI" id="CHEBI:29035"/>
    </cofactor>
</comment>
<accession>A0A4Q9MNR8</accession>
<dbReference type="Pfam" id="PF00481">
    <property type="entry name" value="PP2C"/>
    <property type="match status" value="1"/>
</dbReference>
<reference evidence="13" key="1">
    <citation type="submission" date="2019-01" db="EMBL/GenBank/DDBJ databases">
        <title>Draft genome sequences of three monokaryotic isolates of the white-rot basidiomycete fungus Dichomitus squalens.</title>
        <authorList>
            <consortium name="DOE Joint Genome Institute"/>
            <person name="Lopez S.C."/>
            <person name="Andreopoulos B."/>
            <person name="Pangilinan J."/>
            <person name="Lipzen A."/>
            <person name="Riley R."/>
            <person name="Ahrendt S."/>
            <person name="Ng V."/>
            <person name="Barry K."/>
            <person name="Daum C."/>
            <person name="Grigoriev I.V."/>
            <person name="Hilden K.S."/>
            <person name="Makela M.R."/>
            <person name="de Vries R.P."/>
        </authorList>
    </citation>
    <scope>NUCLEOTIDE SEQUENCE [LARGE SCALE GENOMIC DNA]</scope>
    <source>
        <strain evidence="13">OM18370.1</strain>
    </source>
</reference>
<keyword evidence="8" id="KW-0464">Manganese</keyword>
<dbReference type="FunFam" id="3.60.40.10:FF:000016">
    <property type="entry name" value="Protein phosphatase 2C"/>
    <property type="match status" value="1"/>
</dbReference>
<dbReference type="SUPFAM" id="SSF81606">
    <property type="entry name" value="PP2C-like"/>
    <property type="match status" value="1"/>
</dbReference>
<evidence type="ECO:0000256" key="4">
    <source>
        <dbReference type="ARBA" id="ARBA00013081"/>
    </source>
</evidence>
<dbReference type="SMART" id="SM00332">
    <property type="entry name" value="PP2Cc"/>
    <property type="match status" value="1"/>
</dbReference>
<dbReference type="Proteomes" id="UP000292957">
    <property type="component" value="Unassembled WGS sequence"/>
</dbReference>
<dbReference type="PROSITE" id="PS01032">
    <property type="entry name" value="PPM_1"/>
    <property type="match status" value="1"/>
</dbReference>
<dbReference type="OrthoDB" id="10264738at2759"/>
<evidence type="ECO:0000256" key="2">
    <source>
        <dbReference type="ARBA" id="ARBA00001946"/>
    </source>
</evidence>
<evidence type="ECO:0000256" key="7">
    <source>
        <dbReference type="ARBA" id="ARBA00022912"/>
    </source>
</evidence>
<dbReference type="GO" id="GO:0004722">
    <property type="term" value="F:protein serine/threonine phosphatase activity"/>
    <property type="evidence" value="ECO:0007669"/>
    <property type="project" value="UniProtKB-EC"/>
</dbReference>